<reference evidence="2" key="1">
    <citation type="journal article" date="2022" name="bioRxiv">
        <title>Sequencing and chromosome-scale assembly of the giantPleurodeles waltlgenome.</title>
        <authorList>
            <person name="Brown T."/>
            <person name="Elewa A."/>
            <person name="Iarovenko S."/>
            <person name="Subramanian E."/>
            <person name="Araus A.J."/>
            <person name="Petzold A."/>
            <person name="Susuki M."/>
            <person name="Suzuki K.-i.T."/>
            <person name="Hayashi T."/>
            <person name="Toyoda A."/>
            <person name="Oliveira C."/>
            <person name="Osipova E."/>
            <person name="Leigh N.D."/>
            <person name="Simon A."/>
            <person name="Yun M.H."/>
        </authorList>
    </citation>
    <scope>NUCLEOTIDE SEQUENCE</scope>
    <source>
        <strain evidence="2">20211129_DDA</strain>
        <tissue evidence="2">Liver</tissue>
    </source>
</reference>
<comment type="caution">
    <text evidence="2">The sequence shown here is derived from an EMBL/GenBank/DDBJ whole genome shotgun (WGS) entry which is preliminary data.</text>
</comment>
<organism evidence="2 3">
    <name type="scientific">Pleurodeles waltl</name>
    <name type="common">Iberian ribbed newt</name>
    <dbReference type="NCBI Taxonomy" id="8319"/>
    <lineage>
        <taxon>Eukaryota</taxon>
        <taxon>Metazoa</taxon>
        <taxon>Chordata</taxon>
        <taxon>Craniata</taxon>
        <taxon>Vertebrata</taxon>
        <taxon>Euteleostomi</taxon>
        <taxon>Amphibia</taxon>
        <taxon>Batrachia</taxon>
        <taxon>Caudata</taxon>
        <taxon>Salamandroidea</taxon>
        <taxon>Salamandridae</taxon>
        <taxon>Pleurodelinae</taxon>
        <taxon>Pleurodeles</taxon>
    </lineage>
</organism>
<dbReference type="EMBL" id="JANPWB010000011">
    <property type="protein sequence ID" value="KAJ1130530.1"/>
    <property type="molecule type" value="Genomic_DNA"/>
</dbReference>
<feature type="compositionally biased region" description="Basic residues" evidence="1">
    <location>
        <begin position="51"/>
        <end position="62"/>
    </location>
</feature>
<keyword evidence="3" id="KW-1185">Reference proteome</keyword>
<evidence type="ECO:0000256" key="1">
    <source>
        <dbReference type="SAM" id="MobiDB-lite"/>
    </source>
</evidence>
<sequence>MEGRRIGVPKLGPARDLARGLARASELKPEGEASLGPGDSQASSAQELRKHNYLLRGKKRRDAKPSKR</sequence>
<dbReference type="AlphaFoldDB" id="A0AAV7PR42"/>
<protein>
    <submittedName>
        <fullName evidence="2">Uncharacterized protein</fullName>
    </submittedName>
</protein>
<name>A0AAV7PR42_PLEWA</name>
<evidence type="ECO:0000313" key="2">
    <source>
        <dbReference type="EMBL" id="KAJ1130530.1"/>
    </source>
</evidence>
<dbReference type="Proteomes" id="UP001066276">
    <property type="component" value="Chromosome 7"/>
</dbReference>
<evidence type="ECO:0000313" key="3">
    <source>
        <dbReference type="Proteomes" id="UP001066276"/>
    </source>
</evidence>
<gene>
    <name evidence="2" type="ORF">NDU88_008881</name>
</gene>
<feature type="region of interest" description="Disordered" evidence="1">
    <location>
        <begin position="17"/>
        <end position="68"/>
    </location>
</feature>
<accession>A0AAV7PR42</accession>
<proteinExistence type="predicted"/>